<keyword evidence="3" id="KW-1003">Cell membrane</keyword>
<dbReference type="Proteomes" id="UP000183047">
    <property type="component" value="Unassembled WGS sequence"/>
</dbReference>
<gene>
    <name evidence="9" type="ORF">SAMN02910451_01716</name>
</gene>
<dbReference type="GO" id="GO:0005886">
    <property type="term" value="C:plasma membrane"/>
    <property type="evidence" value="ECO:0007669"/>
    <property type="project" value="UniProtKB-SubCell"/>
</dbReference>
<feature type="transmembrane region" description="Helical" evidence="7">
    <location>
        <begin position="21"/>
        <end position="46"/>
    </location>
</feature>
<evidence type="ECO:0000256" key="4">
    <source>
        <dbReference type="ARBA" id="ARBA00022692"/>
    </source>
</evidence>
<proteinExistence type="predicted"/>
<dbReference type="AlphaFoldDB" id="A0A1G5DYN4"/>
<keyword evidence="4 7" id="KW-0812">Transmembrane</keyword>
<dbReference type="PANTHER" id="PTHR43744">
    <property type="entry name" value="ABC TRANSPORTER PERMEASE PROTEIN MG189-RELATED-RELATED"/>
    <property type="match status" value="1"/>
</dbReference>
<dbReference type="SUPFAM" id="SSF161098">
    <property type="entry name" value="MetI-like"/>
    <property type="match status" value="1"/>
</dbReference>
<dbReference type="GO" id="GO:0055085">
    <property type="term" value="P:transmembrane transport"/>
    <property type="evidence" value="ECO:0007669"/>
    <property type="project" value="InterPro"/>
</dbReference>
<keyword evidence="6 7" id="KW-0472">Membrane</keyword>
<feature type="transmembrane region" description="Helical" evidence="7">
    <location>
        <begin position="120"/>
        <end position="142"/>
    </location>
</feature>
<feature type="domain" description="ABC transmembrane type-1" evidence="8">
    <location>
        <begin position="85"/>
        <end position="288"/>
    </location>
</feature>
<comment type="subcellular location">
    <subcellularLocation>
        <location evidence="1">Cell membrane</location>
        <topology evidence="1">Multi-pass membrane protein</topology>
    </subcellularLocation>
</comment>
<sequence>MEKTLTVKKSEFARASVGDKIFLLIGYILLGLFVAAIIGPIVYIIIASFMDPITLQNKGIVFDIGKWTTTAYERVMSNSQIWIGFGNAVLYSVLFSGISVFITLLCAYPMSRDDFKGKKIFNTIFIITMFFGGGLIPTYLLISNMGLLDSMWAVILPNAFSVWNMIIARTYYKGVPNELREAADVDGANELVFFFRILLPVCTPLIAVLVLWQFVGMWNSYFDAMIYLNSAEKQPLQLVLRAILIQNEPDPGMIADMQSTAQRAQLAELLKYATIIISSLPLIVMYPFFQKYFDSGIMIGSVKG</sequence>
<keyword evidence="5 7" id="KW-1133">Transmembrane helix</keyword>
<reference evidence="10" key="1">
    <citation type="submission" date="2016-10" db="EMBL/GenBank/DDBJ databases">
        <authorList>
            <person name="Varghese N."/>
            <person name="Submissions S."/>
        </authorList>
    </citation>
    <scope>NUCLEOTIDE SEQUENCE [LARGE SCALE GENOMIC DNA]</scope>
    <source>
        <strain evidence="10">XBD2006</strain>
    </source>
</reference>
<evidence type="ECO:0000256" key="7">
    <source>
        <dbReference type="SAM" id="Phobius"/>
    </source>
</evidence>
<keyword evidence="10" id="KW-1185">Reference proteome</keyword>
<evidence type="ECO:0000313" key="9">
    <source>
        <dbReference type="EMBL" id="SCY19620.1"/>
    </source>
</evidence>
<keyword evidence="2" id="KW-0813">Transport</keyword>
<dbReference type="EMBL" id="FMUR01000009">
    <property type="protein sequence ID" value="SCY19620.1"/>
    <property type="molecule type" value="Genomic_DNA"/>
</dbReference>
<evidence type="ECO:0000256" key="2">
    <source>
        <dbReference type="ARBA" id="ARBA00022448"/>
    </source>
</evidence>
<organism evidence="9 10">
    <name type="scientific">Butyrivibrio hungatei</name>
    <dbReference type="NCBI Taxonomy" id="185008"/>
    <lineage>
        <taxon>Bacteria</taxon>
        <taxon>Bacillati</taxon>
        <taxon>Bacillota</taxon>
        <taxon>Clostridia</taxon>
        <taxon>Lachnospirales</taxon>
        <taxon>Lachnospiraceae</taxon>
        <taxon>Butyrivibrio</taxon>
    </lineage>
</organism>
<evidence type="ECO:0000256" key="3">
    <source>
        <dbReference type="ARBA" id="ARBA00022475"/>
    </source>
</evidence>
<evidence type="ECO:0000259" key="8">
    <source>
        <dbReference type="PROSITE" id="PS50928"/>
    </source>
</evidence>
<feature type="transmembrane region" description="Helical" evidence="7">
    <location>
        <begin position="81"/>
        <end position="108"/>
    </location>
</feature>
<protein>
    <submittedName>
        <fullName evidence="9">Putative aldouronate transport system permease protein</fullName>
    </submittedName>
</protein>
<feature type="transmembrane region" description="Helical" evidence="7">
    <location>
        <begin position="269"/>
        <end position="289"/>
    </location>
</feature>
<dbReference type="InterPro" id="IPR000515">
    <property type="entry name" value="MetI-like"/>
</dbReference>
<accession>A0A1G5DYN4</accession>
<evidence type="ECO:0000256" key="6">
    <source>
        <dbReference type="ARBA" id="ARBA00023136"/>
    </source>
</evidence>
<dbReference type="PROSITE" id="PS50928">
    <property type="entry name" value="ABC_TM1"/>
    <property type="match status" value="1"/>
</dbReference>
<feature type="transmembrane region" description="Helical" evidence="7">
    <location>
        <begin position="193"/>
        <end position="215"/>
    </location>
</feature>
<dbReference type="OrthoDB" id="157184at2"/>
<dbReference type="PANTHER" id="PTHR43744:SF9">
    <property type="entry name" value="POLYGALACTURONAN_RHAMNOGALACTURONAN TRANSPORT SYSTEM PERMEASE PROTEIN YTCP"/>
    <property type="match status" value="1"/>
</dbReference>
<name>A0A1G5DYN4_9FIRM</name>
<evidence type="ECO:0000313" key="10">
    <source>
        <dbReference type="Proteomes" id="UP000183047"/>
    </source>
</evidence>
<dbReference type="Gene3D" id="1.10.3720.10">
    <property type="entry name" value="MetI-like"/>
    <property type="match status" value="1"/>
</dbReference>
<evidence type="ECO:0000256" key="5">
    <source>
        <dbReference type="ARBA" id="ARBA00022989"/>
    </source>
</evidence>
<dbReference type="InterPro" id="IPR035906">
    <property type="entry name" value="MetI-like_sf"/>
</dbReference>
<dbReference type="CDD" id="cd06261">
    <property type="entry name" value="TM_PBP2"/>
    <property type="match status" value="1"/>
</dbReference>
<evidence type="ECO:0000256" key="1">
    <source>
        <dbReference type="ARBA" id="ARBA00004651"/>
    </source>
</evidence>
<dbReference type="STRING" id="185008.bhn_I0580"/>
<dbReference type="RefSeq" id="WP_074462319.1">
    <property type="nucleotide sequence ID" value="NZ_FMUR01000009.1"/>
</dbReference>